<protein>
    <recommendedName>
        <fullName evidence="11">Potassium-transporting ATPase KdpC subunit</fullName>
    </recommendedName>
    <alternativeName>
        <fullName evidence="11">ATP phosphohydrolase [potassium-transporting] C chain</fullName>
    </alternativeName>
    <alternativeName>
        <fullName evidence="11">Potassium-binding and translocating subunit C</fullName>
    </alternativeName>
    <alternativeName>
        <fullName evidence="11">Potassium-translocating ATPase C chain</fullName>
    </alternativeName>
</protein>
<keyword evidence="5 11" id="KW-0547">Nucleotide-binding</keyword>
<evidence type="ECO:0000256" key="6">
    <source>
        <dbReference type="ARBA" id="ARBA00022840"/>
    </source>
</evidence>
<dbReference type="NCBIfam" id="TIGR00681">
    <property type="entry name" value="kdpC"/>
    <property type="match status" value="1"/>
</dbReference>
<keyword evidence="13" id="KW-1185">Reference proteome</keyword>
<dbReference type="InterPro" id="IPR003820">
    <property type="entry name" value="KdpC"/>
</dbReference>
<evidence type="ECO:0000256" key="11">
    <source>
        <dbReference type="HAMAP-Rule" id="MF_00276"/>
    </source>
</evidence>
<dbReference type="RefSeq" id="WP_012917300.1">
    <property type="nucleotide sequence ID" value="NC_013722.1"/>
</dbReference>
<evidence type="ECO:0000313" key="12">
    <source>
        <dbReference type="EMBL" id="CBA17307.1"/>
    </source>
</evidence>
<dbReference type="STRING" id="380358.XALC_2830"/>
<evidence type="ECO:0000256" key="2">
    <source>
        <dbReference type="ARBA" id="ARBA00022475"/>
    </source>
</evidence>
<evidence type="ECO:0000256" key="1">
    <source>
        <dbReference type="ARBA" id="ARBA00022448"/>
    </source>
</evidence>
<evidence type="ECO:0000256" key="8">
    <source>
        <dbReference type="ARBA" id="ARBA00022989"/>
    </source>
</evidence>
<dbReference type="AlphaFoldDB" id="D2UFZ6"/>
<keyword evidence="11" id="KW-0997">Cell inner membrane</keyword>
<evidence type="ECO:0000256" key="7">
    <source>
        <dbReference type="ARBA" id="ARBA00022958"/>
    </source>
</evidence>
<evidence type="ECO:0000256" key="5">
    <source>
        <dbReference type="ARBA" id="ARBA00022741"/>
    </source>
</evidence>
<dbReference type="GO" id="GO:0005886">
    <property type="term" value="C:plasma membrane"/>
    <property type="evidence" value="ECO:0007669"/>
    <property type="project" value="UniProtKB-SubCell"/>
</dbReference>
<evidence type="ECO:0000256" key="3">
    <source>
        <dbReference type="ARBA" id="ARBA00022538"/>
    </source>
</evidence>
<proteinExistence type="inferred from homology"/>
<keyword evidence="8 11" id="KW-1133">Transmembrane helix</keyword>
<accession>D2UFZ6</accession>
<dbReference type="NCBIfam" id="NF001454">
    <property type="entry name" value="PRK00315.1"/>
    <property type="match status" value="1"/>
</dbReference>
<dbReference type="Pfam" id="PF02669">
    <property type="entry name" value="KdpC"/>
    <property type="match status" value="1"/>
</dbReference>
<evidence type="ECO:0000256" key="4">
    <source>
        <dbReference type="ARBA" id="ARBA00022692"/>
    </source>
</evidence>
<keyword evidence="9 11" id="KW-0406">Ion transport</keyword>
<evidence type="ECO:0000256" key="9">
    <source>
        <dbReference type="ARBA" id="ARBA00023065"/>
    </source>
</evidence>
<dbReference type="GO" id="GO:0005524">
    <property type="term" value="F:ATP binding"/>
    <property type="evidence" value="ECO:0007669"/>
    <property type="project" value="UniProtKB-UniRule"/>
</dbReference>
<dbReference type="eggNOG" id="COG2156">
    <property type="taxonomic scope" value="Bacteria"/>
</dbReference>
<keyword evidence="1 11" id="KW-0813">Transport</keyword>
<sequence length="214" mass="22074">MNVSSVSPREPMRLRAVLVLPLLVLGAAALYSLIATILAGALFPAQANGSLRERDGHVVGSVLVAQPFAASGYFQPRPSGAKYDPMSAAGSNQARSNPDLIKRLDEARHAIATREGIAPEAVPDDLLTQSGSGLDPEISVAAAQVQVARVAVARGLAPQRVAALVAAHVQPRQFGVLGAPRVNVLELNLELDEAAASAAGSSGNGAQQAQSRPR</sequence>
<keyword evidence="7 11" id="KW-0630">Potassium</keyword>
<dbReference type="PATRIC" id="fig|29447.3.peg.2788"/>
<comment type="subunit">
    <text evidence="11">The system is composed of three essential subunits: KdpA, KdpB and KdpC.</text>
</comment>
<gene>
    <name evidence="11 12" type="primary">kdpC</name>
    <name evidence="12" type="ordered locus">XALc_2830</name>
</gene>
<evidence type="ECO:0000313" key="13">
    <source>
        <dbReference type="Proteomes" id="UP000001890"/>
    </source>
</evidence>
<organism evidence="12 13">
    <name type="scientific">Xanthomonas albilineans (strain GPE PC73 / CFBP 7063)</name>
    <dbReference type="NCBI Taxonomy" id="380358"/>
    <lineage>
        <taxon>Bacteria</taxon>
        <taxon>Pseudomonadati</taxon>
        <taxon>Pseudomonadota</taxon>
        <taxon>Gammaproteobacteria</taxon>
        <taxon>Lysobacterales</taxon>
        <taxon>Lysobacteraceae</taxon>
        <taxon>Xanthomonas</taxon>
    </lineage>
</organism>
<dbReference type="OrthoDB" id="9788285at2"/>
<dbReference type="KEGG" id="xal:XALC_2830"/>
<dbReference type="EMBL" id="FP565176">
    <property type="protein sequence ID" value="CBA17307.1"/>
    <property type="molecule type" value="Genomic_DNA"/>
</dbReference>
<comment type="subcellular location">
    <subcellularLocation>
        <location evidence="11">Cell inner membrane</location>
        <topology evidence="11">Single-pass membrane protein</topology>
    </subcellularLocation>
</comment>
<comment type="similarity">
    <text evidence="11">Belongs to the KdpC family.</text>
</comment>
<comment type="function">
    <text evidence="11">Part of the high-affinity ATP-driven potassium transport (or Kdp) system, which catalyzes the hydrolysis of ATP coupled with the electrogenic transport of potassium into the cytoplasm. This subunit acts as a catalytic chaperone that increases the ATP-binding affinity of the ATP-hydrolyzing subunit KdpB by the formation of a transient KdpB/KdpC/ATP ternary complex.</text>
</comment>
<keyword evidence="2 11" id="KW-1003">Cell membrane</keyword>
<keyword evidence="10 11" id="KW-0472">Membrane</keyword>
<keyword evidence="3 11" id="KW-0633">Potassium transport</keyword>
<dbReference type="PIRSF" id="PIRSF001296">
    <property type="entry name" value="K_ATPase_KdpC"/>
    <property type="match status" value="1"/>
</dbReference>
<dbReference type="PANTHER" id="PTHR30042:SF2">
    <property type="entry name" value="POTASSIUM-TRANSPORTING ATPASE KDPC SUBUNIT"/>
    <property type="match status" value="1"/>
</dbReference>
<dbReference type="GeneID" id="57878137"/>
<name>D2UFZ6_XANAP</name>
<keyword evidence="4 11" id="KW-0812">Transmembrane</keyword>
<dbReference type="Proteomes" id="UP000001890">
    <property type="component" value="Chromosome"/>
</dbReference>
<dbReference type="PANTHER" id="PTHR30042">
    <property type="entry name" value="POTASSIUM-TRANSPORTING ATPASE C CHAIN"/>
    <property type="match status" value="1"/>
</dbReference>
<dbReference type="GO" id="GO:0008556">
    <property type="term" value="F:P-type potassium transmembrane transporter activity"/>
    <property type="evidence" value="ECO:0007669"/>
    <property type="project" value="InterPro"/>
</dbReference>
<reference evidence="12 13" key="1">
    <citation type="journal article" date="2009" name="BMC Genomics">
        <title>The complete genome sequence of Xanthomonas albilineans provides new insights into the reductive genome evolution of the xylem-limited Xanthomonadaceae.</title>
        <authorList>
            <person name="Pieretti I."/>
            <person name="Royer M."/>
            <person name="Barbe V."/>
            <person name="Carrere S."/>
            <person name="Koebnik R."/>
            <person name="Cociancich S."/>
            <person name="Couloux A."/>
            <person name="Darrasse A."/>
            <person name="Gouzy J."/>
            <person name="Jacques M.A."/>
            <person name="Lauber E."/>
            <person name="Manceau C."/>
            <person name="Mangenot S."/>
            <person name="Poussier S."/>
            <person name="Segurens B."/>
            <person name="Szurek B."/>
            <person name="Verdier V."/>
            <person name="Arlat M."/>
            <person name="Rott P."/>
        </authorList>
    </citation>
    <scope>NUCLEOTIDE SEQUENCE [LARGE SCALE GENOMIC DNA]</scope>
    <source>
        <strain evidence="13">GPE PC73 / CFBP 7063</strain>
    </source>
</reference>
<keyword evidence="6 11" id="KW-0067">ATP-binding</keyword>
<dbReference type="HAMAP" id="MF_00276">
    <property type="entry name" value="KdpC"/>
    <property type="match status" value="1"/>
</dbReference>
<evidence type="ECO:0000256" key="10">
    <source>
        <dbReference type="ARBA" id="ARBA00023136"/>
    </source>
</evidence>